<evidence type="ECO:0000313" key="2">
    <source>
        <dbReference type="Proteomes" id="UP001472677"/>
    </source>
</evidence>
<evidence type="ECO:0000313" key="1">
    <source>
        <dbReference type="EMBL" id="KAK8560166.1"/>
    </source>
</evidence>
<proteinExistence type="predicted"/>
<accession>A0ABR2EFY8</accession>
<dbReference type="Proteomes" id="UP001472677">
    <property type="component" value="Unassembled WGS sequence"/>
</dbReference>
<protein>
    <submittedName>
        <fullName evidence="1">Uncharacterized protein</fullName>
    </submittedName>
</protein>
<gene>
    <name evidence="1" type="ORF">V6N12_012969</name>
</gene>
<dbReference type="EMBL" id="JBBPBM010000014">
    <property type="protein sequence ID" value="KAK8560166.1"/>
    <property type="molecule type" value="Genomic_DNA"/>
</dbReference>
<keyword evidence="2" id="KW-1185">Reference proteome</keyword>
<name>A0ABR2EFY8_9ROSI</name>
<sequence length="155" mass="16408">MWVSDQTSDVGYDSRGRPPGEWGCVLMVRSESPMLVVSPIVVNPMPFIPDIVSGPALERSALPLISTYLRDSKKARSDAMEEIPQQALDGKSASPVWISDALVLDATAASVMTAVAVDAVDSSLQTGQARSYASIVYGAQNGSGEELHGVADEEI</sequence>
<organism evidence="1 2">
    <name type="scientific">Hibiscus sabdariffa</name>
    <name type="common">roselle</name>
    <dbReference type="NCBI Taxonomy" id="183260"/>
    <lineage>
        <taxon>Eukaryota</taxon>
        <taxon>Viridiplantae</taxon>
        <taxon>Streptophyta</taxon>
        <taxon>Embryophyta</taxon>
        <taxon>Tracheophyta</taxon>
        <taxon>Spermatophyta</taxon>
        <taxon>Magnoliopsida</taxon>
        <taxon>eudicotyledons</taxon>
        <taxon>Gunneridae</taxon>
        <taxon>Pentapetalae</taxon>
        <taxon>rosids</taxon>
        <taxon>malvids</taxon>
        <taxon>Malvales</taxon>
        <taxon>Malvaceae</taxon>
        <taxon>Malvoideae</taxon>
        <taxon>Hibiscus</taxon>
    </lineage>
</organism>
<reference evidence="1 2" key="1">
    <citation type="journal article" date="2024" name="G3 (Bethesda)">
        <title>Genome assembly of Hibiscus sabdariffa L. provides insights into metabolisms of medicinal natural products.</title>
        <authorList>
            <person name="Kim T."/>
        </authorList>
    </citation>
    <scope>NUCLEOTIDE SEQUENCE [LARGE SCALE GENOMIC DNA]</scope>
    <source>
        <strain evidence="1">TK-2024</strain>
        <tissue evidence="1">Old leaves</tissue>
    </source>
</reference>
<comment type="caution">
    <text evidence="1">The sequence shown here is derived from an EMBL/GenBank/DDBJ whole genome shotgun (WGS) entry which is preliminary data.</text>
</comment>